<dbReference type="PROSITE" id="PS50926">
    <property type="entry name" value="TRAM"/>
    <property type="match status" value="1"/>
</dbReference>
<dbReference type="GO" id="GO:0035598">
    <property type="term" value="F:tRNA (N(6)-L-threonylcarbamoyladenosine(37)-C(2))-methylthiotransferase activity"/>
    <property type="evidence" value="ECO:0007669"/>
    <property type="project" value="TreeGrafter"/>
</dbReference>
<dbReference type="EMBL" id="AUZY01008701">
    <property type="protein sequence ID" value="EQD45081.1"/>
    <property type="molecule type" value="Genomic_DNA"/>
</dbReference>
<name>T0ZAT9_9ZZZZ</name>
<dbReference type="PANTHER" id="PTHR11918:SF45">
    <property type="entry name" value="THREONYLCARBAMOYLADENOSINE TRNA METHYLTHIOTRANSFERASE"/>
    <property type="match status" value="1"/>
</dbReference>
<dbReference type="AlphaFoldDB" id="T0ZAT9"/>
<feature type="domain" description="TRAM" evidence="2">
    <location>
        <begin position="69"/>
        <end position="128"/>
    </location>
</feature>
<evidence type="ECO:0000259" key="2">
    <source>
        <dbReference type="PROSITE" id="PS50926"/>
    </source>
</evidence>
<dbReference type="InterPro" id="IPR058240">
    <property type="entry name" value="rSAM_sf"/>
</dbReference>
<dbReference type="InterPro" id="IPR002792">
    <property type="entry name" value="TRAM_dom"/>
</dbReference>
<keyword evidence="1" id="KW-0808">Transferase</keyword>
<dbReference type="PANTHER" id="PTHR11918">
    <property type="entry name" value="RADICAL SAM PROTEINS"/>
    <property type="match status" value="1"/>
</dbReference>
<proteinExistence type="predicted"/>
<evidence type="ECO:0000256" key="1">
    <source>
        <dbReference type="ARBA" id="ARBA00022679"/>
    </source>
</evidence>
<dbReference type="Gene3D" id="3.30.750.200">
    <property type="match status" value="1"/>
</dbReference>
<gene>
    <name evidence="3" type="ORF">B1B_13226</name>
</gene>
<sequence>GYHGEDEESFERTVKMLEEAQPEIINITRFSPRPYTPDYNRKTPPTNSVKRWTAEITRLHHEIAEERMQKHVGTIKKIFITEHGKNGSSMGRDQAYRPVAIPGVHDIYTLVDCEIVDATYAYAIGKIV</sequence>
<dbReference type="SUPFAM" id="SSF102114">
    <property type="entry name" value="Radical SAM enzymes"/>
    <property type="match status" value="1"/>
</dbReference>
<evidence type="ECO:0000313" key="3">
    <source>
        <dbReference type="EMBL" id="EQD45081.1"/>
    </source>
</evidence>
<comment type="caution">
    <text evidence="3">The sequence shown here is derived from an EMBL/GenBank/DDBJ whole genome shotgun (WGS) entry which is preliminary data.</text>
</comment>
<dbReference type="Pfam" id="PF01938">
    <property type="entry name" value="TRAM"/>
    <property type="match status" value="1"/>
</dbReference>
<feature type="non-terminal residue" evidence="3">
    <location>
        <position position="1"/>
    </location>
</feature>
<accession>T0ZAT9</accession>
<reference evidence="3" key="1">
    <citation type="submission" date="2013-08" db="EMBL/GenBank/DDBJ databases">
        <authorList>
            <person name="Mendez C."/>
            <person name="Richter M."/>
            <person name="Ferrer M."/>
            <person name="Sanchez J."/>
        </authorList>
    </citation>
    <scope>NUCLEOTIDE SEQUENCE</scope>
</reference>
<reference evidence="3" key="2">
    <citation type="journal article" date="2014" name="ISME J.">
        <title>Microbial stratification in low pH oxic and suboxic macroscopic growths along an acid mine drainage.</title>
        <authorList>
            <person name="Mendez-Garcia C."/>
            <person name="Mesa V."/>
            <person name="Sprenger R.R."/>
            <person name="Richter M."/>
            <person name="Diez M.S."/>
            <person name="Solano J."/>
            <person name="Bargiela R."/>
            <person name="Golyshina O.V."/>
            <person name="Manteca A."/>
            <person name="Ramos J.L."/>
            <person name="Gallego J.R."/>
            <person name="Llorente I."/>
            <person name="Martins Dos Santos V.A."/>
            <person name="Jensen O.N."/>
            <person name="Pelaez A.I."/>
            <person name="Sanchez J."/>
            <person name="Ferrer M."/>
        </authorList>
    </citation>
    <scope>NUCLEOTIDE SEQUENCE</scope>
</reference>
<protein>
    <submittedName>
        <fullName evidence="3">Oxidoreductase</fullName>
    </submittedName>
</protein>
<organism evidence="3">
    <name type="scientific">mine drainage metagenome</name>
    <dbReference type="NCBI Taxonomy" id="410659"/>
    <lineage>
        <taxon>unclassified sequences</taxon>
        <taxon>metagenomes</taxon>
        <taxon>ecological metagenomes</taxon>
    </lineage>
</organism>